<evidence type="ECO:0000313" key="2">
    <source>
        <dbReference type="EMBL" id="KAJ5181531.1"/>
    </source>
</evidence>
<evidence type="ECO:0000313" key="3">
    <source>
        <dbReference type="Proteomes" id="UP001150942"/>
    </source>
</evidence>
<keyword evidence="1" id="KW-1133">Transmembrane helix</keyword>
<dbReference type="Proteomes" id="UP001150942">
    <property type="component" value="Unassembled WGS sequence"/>
</dbReference>
<sequence length="67" mass="6977">MLAMDPNAQRPASTRAVLSLVDRLVSAGAVAAVAPLIDVIGIGWVGVLLAVLVIVSTPGLWAFYFWG</sequence>
<keyword evidence="1" id="KW-0812">Transmembrane</keyword>
<keyword evidence="3" id="KW-1185">Reference proteome</keyword>
<evidence type="ECO:0000256" key="1">
    <source>
        <dbReference type="SAM" id="Phobius"/>
    </source>
</evidence>
<comment type="caution">
    <text evidence="2">The sequence shown here is derived from an EMBL/GenBank/DDBJ whole genome shotgun (WGS) entry which is preliminary data.</text>
</comment>
<gene>
    <name evidence="2" type="ORF">N7449_011678</name>
</gene>
<dbReference type="OrthoDB" id="4526792at2759"/>
<proteinExistence type="predicted"/>
<reference evidence="2" key="1">
    <citation type="submission" date="2022-11" db="EMBL/GenBank/DDBJ databases">
        <authorList>
            <person name="Petersen C."/>
        </authorList>
    </citation>
    <scope>NUCLEOTIDE SEQUENCE</scope>
    <source>
        <strain evidence="2">IBT 20477</strain>
    </source>
</reference>
<dbReference type="AlphaFoldDB" id="A0A9W9ITG4"/>
<feature type="transmembrane region" description="Helical" evidence="1">
    <location>
        <begin position="43"/>
        <end position="66"/>
    </location>
</feature>
<keyword evidence="1" id="KW-0472">Membrane</keyword>
<reference evidence="2" key="2">
    <citation type="journal article" date="2023" name="IMA Fungus">
        <title>Comparative genomic study of the Penicillium genus elucidates a diverse pangenome and 15 lateral gene transfer events.</title>
        <authorList>
            <person name="Petersen C."/>
            <person name="Sorensen T."/>
            <person name="Nielsen M.R."/>
            <person name="Sondergaard T.E."/>
            <person name="Sorensen J.L."/>
            <person name="Fitzpatrick D.A."/>
            <person name="Frisvad J.C."/>
            <person name="Nielsen K.L."/>
        </authorList>
    </citation>
    <scope>NUCLEOTIDE SEQUENCE</scope>
    <source>
        <strain evidence="2">IBT 20477</strain>
    </source>
</reference>
<dbReference type="EMBL" id="JAPQKQ010000009">
    <property type="protein sequence ID" value="KAJ5181531.1"/>
    <property type="molecule type" value="Genomic_DNA"/>
</dbReference>
<accession>A0A9W9ITG4</accession>
<protein>
    <submittedName>
        <fullName evidence="2">Uncharacterized protein</fullName>
    </submittedName>
</protein>
<name>A0A9W9ITG4_9EURO</name>
<organism evidence="2 3">
    <name type="scientific">Penicillium cf. viridicatum</name>
    <dbReference type="NCBI Taxonomy" id="2972119"/>
    <lineage>
        <taxon>Eukaryota</taxon>
        <taxon>Fungi</taxon>
        <taxon>Dikarya</taxon>
        <taxon>Ascomycota</taxon>
        <taxon>Pezizomycotina</taxon>
        <taxon>Eurotiomycetes</taxon>
        <taxon>Eurotiomycetidae</taxon>
        <taxon>Eurotiales</taxon>
        <taxon>Aspergillaceae</taxon>
        <taxon>Penicillium</taxon>
    </lineage>
</organism>